<evidence type="ECO:0000256" key="1">
    <source>
        <dbReference type="SAM" id="MobiDB-lite"/>
    </source>
</evidence>
<reference evidence="2 3" key="1">
    <citation type="submission" date="2023-11" db="EMBL/GenBank/DDBJ databases">
        <title>Arctic aerobic anoxygenic photoheterotroph Sediminicoccus rosea KRV36 adapts its photosynthesis to long days of polar summer.</title>
        <authorList>
            <person name="Tomasch J."/>
            <person name="Kopejtka K."/>
            <person name="Bily T."/>
            <person name="Gardiner A.T."/>
            <person name="Gardian Z."/>
            <person name="Shivaramu S."/>
            <person name="Koblizek M."/>
            <person name="Engelhardt F."/>
            <person name="Kaftan D."/>
        </authorList>
    </citation>
    <scope>NUCLEOTIDE SEQUENCE [LARGE SCALE GENOMIC DNA]</scope>
    <source>
        <strain evidence="2 3">R-30</strain>
    </source>
</reference>
<feature type="region of interest" description="Disordered" evidence="1">
    <location>
        <begin position="26"/>
        <end position="50"/>
    </location>
</feature>
<protein>
    <submittedName>
        <fullName evidence="2">Uncharacterized protein</fullName>
    </submittedName>
</protein>
<dbReference type="EMBL" id="CP137852">
    <property type="protein sequence ID" value="WPB84863.1"/>
    <property type="molecule type" value="Genomic_DNA"/>
</dbReference>
<dbReference type="Proteomes" id="UP001305521">
    <property type="component" value="Chromosome"/>
</dbReference>
<proteinExistence type="predicted"/>
<organism evidence="2 3">
    <name type="scientific">Sediminicoccus rosea</name>
    <dbReference type="NCBI Taxonomy" id="1225128"/>
    <lineage>
        <taxon>Bacteria</taxon>
        <taxon>Pseudomonadati</taxon>
        <taxon>Pseudomonadota</taxon>
        <taxon>Alphaproteobacteria</taxon>
        <taxon>Acetobacterales</taxon>
        <taxon>Roseomonadaceae</taxon>
        <taxon>Sediminicoccus</taxon>
    </lineage>
</organism>
<sequence>MLRRRPLTATQICTLPEQAQRAAAFYEPPRDEQPQQSARLTEDRDTAAAA</sequence>
<keyword evidence="3" id="KW-1185">Reference proteome</keyword>
<accession>A0ABZ0PHN6</accession>
<evidence type="ECO:0000313" key="3">
    <source>
        <dbReference type="Proteomes" id="UP001305521"/>
    </source>
</evidence>
<evidence type="ECO:0000313" key="2">
    <source>
        <dbReference type="EMBL" id="WPB84863.1"/>
    </source>
</evidence>
<dbReference type="RefSeq" id="WP_318648826.1">
    <property type="nucleotide sequence ID" value="NZ_CP137852.1"/>
</dbReference>
<gene>
    <name evidence="2" type="ORF">R9Z33_22565</name>
</gene>
<feature type="compositionally biased region" description="Basic and acidic residues" evidence="1">
    <location>
        <begin position="40"/>
        <end position="50"/>
    </location>
</feature>
<name>A0ABZ0PHN6_9PROT</name>